<reference evidence="1" key="1">
    <citation type="submission" date="2018-05" db="EMBL/GenBank/DDBJ databases">
        <authorList>
            <person name="Lanie J.A."/>
            <person name="Ng W.-L."/>
            <person name="Kazmierczak K.M."/>
            <person name="Andrzejewski T.M."/>
            <person name="Davidsen T.M."/>
            <person name="Wayne K.J."/>
            <person name="Tettelin H."/>
            <person name="Glass J.I."/>
            <person name="Rusch D."/>
            <person name="Podicherti R."/>
            <person name="Tsui H.-C.T."/>
            <person name="Winkler M.E."/>
        </authorList>
    </citation>
    <scope>NUCLEOTIDE SEQUENCE</scope>
</reference>
<protein>
    <submittedName>
        <fullName evidence="1">Uncharacterized protein</fullName>
    </submittedName>
</protein>
<dbReference type="EMBL" id="UINC01080165">
    <property type="protein sequence ID" value="SVC22855.1"/>
    <property type="molecule type" value="Genomic_DNA"/>
</dbReference>
<accession>A0A382KGX9</accession>
<name>A0A382KGX9_9ZZZZ</name>
<evidence type="ECO:0000313" key="1">
    <source>
        <dbReference type="EMBL" id="SVC22855.1"/>
    </source>
</evidence>
<gene>
    <name evidence="1" type="ORF">METZ01_LOCUS275709</name>
</gene>
<dbReference type="AlphaFoldDB" id="A0A382KGX9"/>
<proteinExistence type="predicted"/>
<sequence length="113" mass="12699">MTSTNLVSDDLCVVVGKSCDRDIIHDAAEASGVTPRLLSKCLRIWSHARRSPSRTISLRKGYGGSSRNYVCRSRFPLFRLNPTPFLYIPPSSPNINFVVVQRHSEENGKHNSR</sequence>
<feature type="non-terminal residue" evidence="1">
    <location>
        <position position="113"/>
    </location>
</feature>
<organism evidence="1">
    <name type="scientific">marine metagenome</name>
    <dbReference type="NCBI Taxonomy" id="408172"/>
    <lineage>
        <taxon>unclassified sequences</taxon>
        <taxon>metagenomes</taxon>
        <taxon>ecological metagenomes</taxon>
    </lineage>
</organism>